<dbReference type="RefSeq" id="WP_109685655.1">
    <property type="nucleotide sequence ID" value="NZ_QGGL01000001.1"/>
</dbReference>
<keyword evidence="1" id="KW-0732">Signal</keyword>
<evidence type="ECO:0000313" key="2">
    <source>
        <dbReference type="EMBL" id="PWK16509.1"/>
    </source>
</evidence>
<evidence type="ECO:0000313" key="3">
    <source>
        <dbReference type="Proteomes" id="UP000245634"/>
    </source>
</evidence>
<evidence type="ECO:0008006" key="4">
    <source>
        <dbReference type="Google" id="ProtNLM"/>
    </source>
</evidence>
<dbReference type="InterPro" id="IPR024079">
    <property type="entry name" value="MetalloPept_cat_dom_sf"/>
</dbReference>
<reference evidence="2 3" key="1">
    <citation type="submission" date="2018-05" db="EMBL/GenBank/DDBJ databases">
        <title>Genomic Encyclopedia of Type Strains, Phase IV (KMG-IV): sequencing the most valuable type-strain genomes for metagenomic binning, comparative biology and taxonomic classification.</title>
        <authorList>
            <person name="Goeker M."/>
        </authorList>
    </citation>
    <scope>NUCLEOTIDE SEQUENCE [LARGE SCALE GENOMIC DNA]</scope>
    <source>
        <strain evidence="2 3">DSM 18773</strain>
    </source>
</reference>
<feature type="chain" id="PRO_5038557763" description="Matrixin" evidence="1">
    <location>
        <begin position="27"/>
        <end position="195"/>
    </location>
</feature>
<dbReference type="Gene3D" id="3.40.390.10">
    <property type="entry name" value="Collagenase (Catalytic Domain)"/>
    <property type="match status" value="1"/>
</dbReference>
<dbReference type="AlphaFoldDB" id="A0A316DGZ3"/>
<protein>
    <recommendedName>
        <fullName evidence="4">Matrixin</fullName>
    </recommendedName>
</protein>
<keyword evidence="3" id="KW-1185">Reference proteome</keyword>
<dbReference type="OrthoDB" id="2467676at2"/>
<organism evidence="2 3">
    <name type="scientific">Tumebacillus permanentifrigoris</name>
    <dbReference type="NCBI Taxonomy" id="378543"/>
    <lineage>
        <taxon>Bacteria</taxon>
        <taxon>Bacillati</taxon>
        <taxon>Bacillota</taxon>
        <taxon>Bacilli</taxon>
        <taxon>Bacillales</taxon>
        <taxon>Alicyclobacillaceae</taxon>
        <taxon>Tumebacillus</taxon>
    </lineage>
</organism>
<proteinExistence type="predicted"/>
<sequence length="195" mass="22247">MLRKRKMATLIILSTTMLLTTSSANAVLVDSAAFFSGNGLPDSIINNCPYYEDQTAIDWGYSWYGSETRFRYDIIENADIDFYKATSKSEARIRVYASDYGDRVGWWGHTEPHAQDGSSRTEYDAWYYVDILYNDGKMDRENFSSANRLYNTLHEWGHALSLAHQTDDAISVMTQGQGTLTEPAFLDKSNLAYMY</sequence>
<name>A0A316DGZ3_9BACL</name>
<accession>A0A316DGZ3</accession>
<evidence type="ECO:0000256" key="1">
    <source>
        <dbReference type="SAM" id="SignalP"/>
    </source>
</evidence>
<dbReference type="Proteomes" id="UP000245634">
    <property type="component" value="Unassembled WGS sequence"/>
</dbReference>
<dbReference type="EMBL" id="QGGL01000001">
    <property type="protein sequence ID" value="PWK16509.1"/>
    <property type="molecule type" value="Genomic_DNA"/>
</dbReference>
<gene>
    <name evidence="2" type="ORF">C7459_101375</name>
</gene>
<comment type="caution">
    <text evidence="2">The sequence shown here is derived from an EMBL/GenBank/DDBJ whole genome shotgun (WGS) entry which is preliminary data.</text>
</comment>
<dbReference type="GO" id="GO:0008237">
    <property type="term" value="F:metallopeptidase activity"/>
    <property type="evidence" value="ECO:0007669"/>
    <property type="project" value="InterPro"/>
</dbReference>
<feature type="signal peptide" evidence="1">
    <location>
        <begin position="1"/>
        <end position="26"/>
    </location>
</feature>
<dbReference type="SUPFAM" id="SSF55486">
    <property type="entry name" value="Metalloproteases ('zincins'), catalytic domain"/>
    <property type="match status" value="1"/>
</dbReference>